<dbReference type="AlphaFoldDB" id="A0A0F9JYB8"/>
<protein>
    <submittedName>
        <fullName evidence="1">Uncharacterized protein</fullName>
    </submittedName>
</protein>
<evidence type="ECO:0000313" key="1">
    <source>
        <dbReference type="EMBL" id="KKM74743.1"/>
    </source>
</evidence>
<proteinExistence type="predicted"/>
<name>A0A0F9JYB8_9ZZZZ</name>
<comment type="caution">
    <text evidence="1">The sequence shown here is derived from an EMBL/GenBank/DDBJ whole genome shotgun (WGS) entry which is preliminary data.</text>
</comment>
<gene>
    <name evidence="1" type="ORF">LCGC14_1397290</name>
</gene>
<reference evidence="1" key="1">
    <citation type="journal article" date="2015" name="Nature">
        <title>Complex archaea that bridge the gap between prokaryotes and eukaryotes.</title>
        <authorList>
            <person name="Spang A."/>
            <person name="Saw J.H."/>
            <person name="Jorgensen S.L."/>
            <person name="Zaremba-Niedzwiedzka K."/>
            <person name="Martijn J."/>
            <person name="Lind A.E."/>
            <person name="van Eijk R."/>
            <person name="Schleper C."/>
            <person name="Guy L."/>
            <person name="Ettema T.J."/>
        </authorList>
    </citation>
    <scope>NUCLEOTIDE SEQUENCE</scope>
</reference>
<sequence length="614" mass="67764">MAYGDTKIVINSITYDNHSNNILVGVRKNPETEDSQTAEVVLVNADKRFTDLNLRGLTAVISYDYGSGYTATPTLTVMTQTDITSNGRYQTVLTLVGIPDLLSEDKASKDYLHDSTDTKTVEDLLTEVLDATPVASELTATQDTIDGFYNLHSGGIINVGQSRYIRQRTVKSIQFNLKKVGTPVGNVTFIMRPTDYSWTVTKVLSDASALTTSGTWYTATLDTERYVDDEVYIYCEYTSGQAPELDDDGTVLDAGDYVAVGYSSTAVATDENLVLQYAEGGWNVFQDQDCGYKFTYDIAGIECFSHTTSITLTVDSRDSLINVYQPGSSFRINEGESRLDIVNRLLDYTACYKRVENDDAVHTFIAPTSGNSYTSDKGDFYTHANQKALVVPSKIVVKSVDFEDDGFTGSATSAASFAIRPITGAPIRATVTGSAQAASIAAANISRLEVNSQVGSSSVPMTNYEQVWNYVTVTNNWNGSTTTGNIAYLNQVSMGGNFQQFFSFGRQARRGIGGSPPKREVKTEEFILDNTTLNWGMIKNIFGIIDENTDDLYEKINVIFLALEKIGVKVDYQEKGVTFEWVYSTLIQFLTDYYSLGEIVPRWQVTEQLIIPVR</sequence>
<dbReference type="EMBL" id="LAZR01009090">
    <property type="protein sequence ID" value="KKM74743.1"/>
    <property type="molecule type" value="Genomic_DNA"/>
</dbReference>
<organism evidence="1">
    <name type="scientific">marine sediment metagenome</name>
    <dbReference type="NCBI Taxonomy" id="412755"/>
    <lineage>
        <taxon>unclassified sequences</taxon>
        <taxon>metagenomes</taxon>
        <taxon>ecological metagenomes</taxon>
    </lineage>
</organism>
<accession>A0A0F9JYB8</accession>